<dbReference type="CDD" id="cd05247">
    <property type="entry name" value="UDP_G4E_1_SDR_e"/>
    <property type="match status" value="1"/>
</dbReference>
<reference evidence="13 14" key="1">
    <citation type="journal article" date="2024" name="Chem. Sci.">
        <title>Discovery of megapolipeptins by genome mining of a Burkholderiales bacteria collection.</title>
        <authorList>
            <person name="Paulo B.S."/>
            <person name="Recchia M.J.J."/>
            <person name="Lee S."/>
            <person name="Fergusson C.H."/>
            <person name="Romanowski S.B."/>
            <person name="Hernandez A."/>
            <person name="Krull N."/>
            <person name="Liu D.Y."/>
            <person name="Cavanagh H."/>
            <person name="Bos A."/>
            <person name="Gray C.A."/>
            <person name="Murphy B.T."/>
            <person name="Linington R.G."/>
            <person name="Eustaquio A.S."/>
        </authorList>
    </citation>
    <scope>NUCLEOTIDE SEQUENCE [LARGE SCALE GENOMIC DNA]</scope>
    <source>
        <strain evidence="13 14">RL17-335-BIF-A</strain>
    </source>
</reference>
<dbReference type="PANTHER" id="PTHR43725">
    <property type="entry name" value="UDP-GLUCOSE 4-EPIMERASE"/>
    <property type="match status" value="1"/>
</dbReference>
<name>A0ABW9DIK6_9BURK</name>
<evidence type="ECO:0000256" key="10">
    <source>
        <dbReference type="RuleBase" id="RU366046"/>
    </source>
</evidence>
<dbReference type="PANTHER" id="PTHR43725:SF53">
    <property type="entry name" value="UDP-ARABINOSE 4-EPIMERASE 1"/>
    <property type="match status" value="1"/>
</dbReference>
<dbReference type="Gene3D" id="3.90.25.10">
    <property type="entry name" value="UDP-galactose 4-epimerase, domain 1"/>
    <property type="match status" value="1"/>
</dbReference>
<evidence type="ECO:0000313" key="13">
    <source>
        <dbReference type="EMBL" id="MFM0597948.1"/>
    </source>
</evidence>
<dbReference type="RefSeq" id="WP_408219140.1">
    <property type="nucleotide sequence ID" value="NZ_JAQQBZ010000038.1"/>
</dbReference>
<protein>
    <recommendedName>
        <fullName evidence="6 10">UDP-glucose 4-epimerase</fullName>
        <ecNumber evidence="5 10">5.1.3.2</ecNumber>
    </recommendedName>
</protein>
<keyword evidence="14" id="KW-1185">Reference proteome</keyword>
<dbReference type="InterPro" id="IPR005886">
    <property type="entry name" value="UDP_G4E"/>
</dbReference>
<evidence type="ECO:0000256" key="9">
    <source>
        <dbReference type="ARBA" id="ARBA00023277"/>
    </source>
</evidence>
<comment type="pathway">
    <text evidence="3 10">Carbohydrate metabolism; galactose metabolism.</text>
</comment>
<dbReference type="InterPro" id="IPR036291">
    <property type="entry name" value="NAD(P)-bd_dom_sf"/>
</dbReference>
<feature type="region of interest" description="Disordered" evidence="11">
    <location>
        <begin position="324"/>
        <end position="364"/>
    </location>
</feature>
<evidence type="ECO:0000256" key="8">
    <source>
        <dbReference type="ARBA" id="ARBA00023235"/>
    </source>
</evidence>
<comment type="subunit">
    <text evidence="10">Homodimer.</text>
</comment>
<keyword evidence="9 10" id="KW-0119">Carbohydrate metabolism</keyword>
<feature type="domain" description="NAD-dependent epimerase/dehydratase" evidence="12">
    <location>
        <begin position="3"/>
        <end position="251"/>
    </location>
</feature>
<feature type="compositionally biased region" description="Low complexity" evidence="11">
    <location>
        <begin position="331"/>
        <end position="340"/>
    </location>
</feature>
<keyword evidence="8 10" id="KW-0413">Isomerase</keyword>
<accession>A0ABW9DIK6</accession>
<evidence type="ECO:0000256" key="11">
    <source>
        <dbReference type="SAM" id="MobiDB-lite"/>
    </source>
</evidence>
<evidence type="ECO:0000256" key="7">
    <source>
        <dbReference type="ARBA" id="ARBA00023027"/>
    </source>
</evidence>
<comment type="similarity">
    <text evidence="4 10">Belongs to the NAD(P)-dependent epimerase/dehydratase family.</text>
</comment>
<keyword evidence="7 10" id="KW-0520">NAD</keyword>
<dbReference type="Gene3D" id="3.40.50.720">
    <property type="entry name" value="NAD(P)-binding Rossmann-like Domain"/>
    <property type="match status" value="1"/>
</dbReference>
<comment type="caution">
    <text evidence="13">The sequence shown here is derived from an EMBL/GenBank/DDBJ whole genome shotgun (WGS) entry which is preliminary data.</text>
</comment>
<evidence type="ECO:0000256" key="4">
    <source>
        <dbReference type="ARBA" id="ARBA00007637"/>
    </source>
</evidence>
<proteinExistence type="inferred from homology"/>
<evidence type="ECO:0000259" key="12">
    <source>
        <dbReference type="Pfam" id="PF01370"/>
    </source>
</evidence>
<sequence>MKVLVTGGAGFIGSHTCKALAQAGHTPIVFDNLSTGHADAVRWGPLHTGDILDPVSLDAAFITYRPELVLHFAALAYVGDSVVDPARYYRVNVAGTLSLLDAMRRHGVSRIVLSSSCATYGIPATLPISEASPQQPVNPYGFTKLATERLAADYERAYGMRWIALRYFNAAGADPDGELGERHAPETHAIPLAIGAALGSAPPFRVMGTDYPTPDGSAVRDYVHVTDLADAHLRAVDHLGRGGPSGAFNLATGRGTSVLELIDAVAAVTGRTVPVIHAARRAGDPPELYANAALAEKVLGWRPRFVEIAPMVATAAQWFMTHTEQAEQTEEQTGPAQQTAHDSLDPAGAGPARLAQSLDQRTEV</sequence>
<dbReference type="Proteomes" id="UP001629367">
    <property type="component" value="Unassembled WGS sequence"/>
</dbReference>
<organism evidence="13 14">
    <name type="scientific">Paraburkholderia dilworthii</name>
    <dbReference type="NCBI Taxonomy" id="948106"/>
    <lineage>
        <taxon>Bacteria</taxon>
        <taxon>Pseudomonadati</taxon>
        <taxon>Pseudomonadota</taxon>
        <taxon>Betaproteobacteria</taxon>
        <taxon>Burkholderiales</taxon>
        <taxon>Burkholderiaceae</taxon>
        <taxon>Paraburkholderia</taxon>
    </lineage>
</organism>
<evidence type="ECO:0000256" key="1">
    <source>
        <dbReference type="ARBA" id="ARBA00000083"/>
    </source>
</evidence>
<dbReference type="InterPro" id="IPR001509">
    <property type="entry name" value="Epimerase_deHydtase"/>
</dbReference>
<gene>
    <name evidence="13" type="primary">galE</name>
    <name evidence="13" type="ORF">PQQ68_33435</name>
</gene>
<evidence type="ECO:0000256" key="6">
    <source>
        <dbReference type="ARBA" id="ARBA00018569"/>
    </source>
</evidence>
<dbReference type="GO" id="GO:0003978">
    <property type="term" value="F:UDP-glucose 4-epimerase activity"/>
    <property type="evidence" value="ECO:0007669"/>
    <property type="project" value="UniProtKB-EC"/>
</dbReference>
<dbReference type="SUPFAM" id="SSF51735">
    <property type="entry name" value="NAD(P)-binding Rossmann-fold domains"/>
    <property type="match status" value="1"/>
</dbReference>
<comment type="cofactor">
    <cofactor evidence="2 10">
        <name>NAD(+)</name>
        <dbReference type="ChEBI" id="CHEBI:57540"/>
    </cofactor>
</comment>
<evidence type="ECO:0000313" key="14">
    <source>
        <dbReference type="Proteomes" id="UP001629367"/>
    </source>
</evidence>
<evidence type="ECO:0000256" key="2">
    <source>
        <dbReference type="ARBA" id="ARBA00001911"/>
    </source>
</evidence>
<evidence type="ECO:0000256" key="5">
    <source>
        <dbReference type="ARBA" id="ARBA00013189"/>
    </source>
</evidence>
<evidence type="ECO:0000256" key="3">
    <source>
        <dbReference type="ARBA" id="ARBA00004947"/>
    </source>
</evidence>
<dbReference type="NCBIfam" id="TIGR01179">
    <property type="entry name" value="galE"/>
    <property type="match status" value="1"/>
</dbReference>
<comment type="catalytic activity">
    <reaction evidence="1 10">
        <text>UDP-alpha-D-glucose = UDP-alpha-D-galactose</text>
        <dbReference type="Rhea" id="RHEA:22168"/>
        <dbReference type="ChEBI" id="CHEBI:58885"/>
        <dbReference type="ChEBI" id="CHEBI:66914"/>
        <dbReference type="EC" id="5.1.3.2"/>
    </reaction>
</comment>
<dbReference type="Pfam" id="PF01370">
    <property type="entry name" value="Epimerase"/>
    <property type="match status" value="1"/>
</dbReference>
<dbReference type="EMBL" id="JAQQBZ010000038">
    <property type="protein sequence ID" value="MFM0597948.1"/>
    <property type="molecule type" value="Genomic_DNA"/>
</dbReference>
<dbReference type="EC" id="5.1.3.2" evidence="5 10"/>